<dbReference type="InterPro" id="IPR057670">
    <property type="entry name" value="SH3_retrovirus"/>
</dbReference>
<sequence length="177" mass="19154">VGFDSQSKGHRVYWPERRRVSVECNVRFAEEGQPAAWEDDTLELEGEEVSGNGQMLGNGKPESVTDNDSNSGPELEEPAAEPSTPPAPPKPSLPEPPPAPRPSRVHKPSQKVSNILASKGVDKDILCGVPVPTQDIPKAAELSEEISGVAMAAHIADAEGLDPWSIEEVQRRPEWPR</sequence>
<feature type="compositionally biased region" description="Pro residues" evidence="1">
    <location>
        <begin position="83"/>
        <end position="101"/>
    </location>
</feature>
<feature type="non-terminal residue" evidence="3">
    <location>
        <position position="1"/>
    </location>
</feature>
<gene>
    <name evidence="3" type="ORF">DAEQUDRAFT_645664</name>
</gene>
<dbReference type="Proteomes" id="UP000076727">
    <property type="component" value="Unassembled WGS sequence"/>
</dbReference>
<keyword evidence="4" id="KW-1185">Reference proteome</keyword>
<dbReference type="OrthoDB" id="2757440at2759"/>
<evidence type="ECO:0000256" key="1">
    <source>
        <dbReference type="SAM" id="MobiDB-lite"/>
    </source>
</evidence>
<evidence type="ECO:0000259" key="2">
    <source>
        <dbReference type="Pfam" id="PF25597"/>
    </source>
</evidence>
<dbReference type="AlphaFoldDB" id="A0A165KXB0"/>
<name>A0A165KXB0_9APHY</name>
<evidence type="ECO:0000313" key="3">
    <source>
        <dbReference type="EMBL" id="KZT63709.1"/>
    </source>
</evidence>
<feature type="region of interest" description="Disordered" evidence="1">
    <location>
        <begin position="29"/>
        <end position="119"/>
    </location>
</feature>
<proteinExistence type="predicted"/>
<feature type="domain" description="Retroviral polymerase SH3-like" evidence="2">
    <location>
        <begin position="1"/>
        <end position="31"/>
    </location>
</feature>
<dbReference type="EMBL" id="KV429162">
    <property type="protein sequence ID" value="KZT63709.1"/>
    <property type="molecule type" value="Genomic_DNA"/>
</dbReference>
<feature type="non-terminal residue" evidence="3">
    <location>
        <position position="177"/>
    </location>
</feature>
<feature type="compositionally biased region" description="Acidic residues" evidence="1">
    <location>
        <begin position="37"/>
        <end position="48"/>
    </location>
</feature>
<protein>
    <recommendedName>
        <fullName evidence="2">Retroviral polymerase SH3-like domain-containing protein</fullName>
    </recommendedName>
</protein>
<dbReference type="Pfam" id="PF25597">
    <property type="entry name" value="SH3_retrovirus"/>
    <property type="match status" value="1"/>
</dbReference>
<dbReference type="STRING" id="1314783.A0A165KXB0"/>
<accession>A0A165KXB0</accession>
<organism evidence="3 4">
    <name type="scientific">Daedalea quercina L-15889</name>
    <dbReference type="NCBI Taxonomy" id="1314783"/>
    <lineage>
        <taxon>Eukaryota</taxon>
        <taxon>Fungi</taxon>
        <taxon>Dikarya</taxon>
        <taxon>Basidiomycota</taxon>
        <taxon>Agaricomycotina</taxon>
        <taxon>Agaricomycetes</taxon>
        <taxon>Polyporales</taxon>
        <taxon>Fomitopsis</taxon>
    </lineage>
</organism>
<reference evidence="3 4" key="1">
    <citation type="journal article" date="2016" name="Mol. Biol. Evol.">
        <title>Comparative Genomics of Early-Diverging Mushroom-Forming Fungi Provides Insights into the Origins of Lignocellulose Decay Capabilities.</title>
        <authorList>
            <person name="Nagy L.G."/>
            <person name="Riley R."/>
            <person name="Tritt A."/>
            <person name="Adam C."/>
            <person name="Daum C."/>
            <person name="Floudas D."/>
            <person name="Sun H."/>
            <person name="Yadav J.S."/>
            <person name="Pangilinan J."/>
            <person name="Larsson K.H."/>
            <person name="Matsuura K."/>
            <person name="Barry K."/>
            <person name="Labutti K."/>
            <person name="Kuo R."/>
            <person name="Ohm R.A."/>
            <person name="Bhattacharya S.S."/>
            <person name="Shirouzu T."/>
            <person name="Yoshinaga Y."/>
            <person name="Martin F.M."/>
            <person name="Grigoriev I.V."/>
            <person name="Hibbett D.S."/>
        </authorList>
    </citation>
    <scope>NUCLEOTIDE SEQUENCE [LARGE SCALE GENOMIC DNA]</scope>
    <source>
        <strain evidence="3 4">L-15889</strain>
    </source>
</reference>
<evidence type="ECO:0000313" key="4">
    <source>
        <dbReference type="Proteomes" id="UP000076727"/>
    </source>
</evidence>